<organism evidence="1 2">
    <name type="scientific">Stylosanthes scabra</name>
    <dbReference type="NCBI Taxonomy" id="79078"/>
    <lineage>
        <taxon>Eukaryota</taxon>
        <taxon>Viridiplantae</taxon>
        <taxon>Streptophyta</taxon>
        <taxon>Embryophyta</taxon>
        <taxon>Tracheophyta</taxon>
        <taxon>Spermatophyta</taxon>
        <taxon>Magnoliopsida</taxon>
        <taxon>eudicotyledons</taxon>
        <taxon>Gunneridae</taxon>
        <taxon>Pentapetalae</taxon>
        <taxon>rosids</taxon>
        <taxon>fabids</taxon>
        <taxon>Fabales</taxon>
        <taxon>Fabaceae</taxon>
        <taxon>Papilionoideae</taxon>
        <taxon>50 kb inversion clade</taxon>
        <taxon>dalbergioids sensu lato</taxon>
        <taxon>Dalbergieae</taxon>
        <taxon>Pterocarpus clade</taxon>
        <taxon>Stylosanthes</taxon>
    </lineage>
</organism>
<accession>A0ABU6XM84</accession>
<comment type="caution">
    <text evidence="1">The sequence shown here is derived from an EMBL/GenBank/DDBJ whole genome shotgun (WGS) entry which is preliminary data.</text>
</comment>
<dbReference type="EMBL" id="JASCZI010212054">
    <property type="protein sequence ID" value="MED6198174.1"/>
    <property type="molecule type" value="Genomic_DNA"/>
</dbReference>
<evidence type="ECO:0000313" key="2">
    <source>
        <dbReference type="Proteomes" id="UP001341840"/>
    </source>
</evidence>
<proteinExistence type="predicted"/>
<protein>
    <submittedName>
        <fullName evidence="1">Uncharacterized protein</fullName>
    </submittedName>
</protein>
<keyword evidence="2" id="KW-1185">Reference proteome</keyword>
<reference evidence="1 2" key="1">
    <citation type="journal article" date="2023" name="Plants (Basel)">
        <title>Bridging the Gap: Combining Genomics and Transcriptomics Approaches to Understand Stylosanthes scabra, an Orphan Legume from the Brazilian Caatinga.</title>
        <authorList>
            <person name="Ferreira-Neto J.R.C."/>
            <person name="da Silva M.D."/>
            <person name="Binneck E."/>
            <person name="de Melo N.F."/>
            <person name="da Silva R.H."/>
            <person name="de Melo A.L.T.M."/>
            <person name="Pandolfi V."/>
            <person name="Bustamante F.O."/>
            <person name="Brasileiro-Vidal A.C."/>
            <person name="Benko-Iseppon A.M."/>
        </authorList>
    </citation>
    <scope>NUCLEOTIDE SEQUENCE [LARGE SCALE GENOMIC DNA]</scope>
    <source>
        <tissue evidence="1">Leaves</tissue>
    </source>
</reference>
<gene>
    <name evidence="1" type="ORF">PIB30_063524</name>
</gene>
<name>A0ABU6XM84_9FABA</name>
<evidence type="ECO:0000313" key="1">
    <source>
        <dbReference type="EMBL" id="MED6198174.1"/>
    </source>
</evidence>
<dbReference type="Proteomes" id="UP001341840">
    <property type="component" value="Unassembled WGS sequence"/>
</dbReference>
<sequence>MVHLVNRSTGLDQSTPFNSGQPLVNAVNHRSAVVKGGQRFVFLFSFGMSQEVKRLYTDFANSDHRKFCGLIWCYSGGGDGDIVCDLILMRGAA</sequence>